<dbReference type="SUPFAM" id="SSF100950">
    <property type="entry name" value="NagB/RpiA/CoA transferase-like"/>
    <property type="match status" value="1"/>
</dbReference>
<dbReference type="InterPro" id="IPR037171">
    <property type="entry name" value="NagB/RpiA_transferase-like"/>
</dbReference>
<dbReference type="Proteomes" id="UP000659630">
    <property type="component" value="Unassembled WGS sequence"/>
</dbReference>
<gene>
    <name evidence="4" type="ORF">H8S23_05395</name>
</gene>
<dbReference type="InterPro" id="IPR036388">
    <property type="entry name" value="WH-like_DNA-bd_sf"/>
</dbReference>
<evidence type="ECO:0000259" key="3">
    <source>
        <dbReference type="PROSITE" id="PS51000"/>
    </source>
</evidence>
<name>A0A923I8K4_9FIRM</name>
<dbReference type="PANTHER" id="PTHR30363:SF44">
    <property type="entry name" value="AGA OPERON TRANSCRIPTIONAL REPRESSOR-RELATED"/>
    <property type="match status" value="1"/>
</dbReference>
<evidence type="ECO:0000256" key="1">
    <source>
        <dbReference type="ARBA" id="ARBA00023015"/>
    </source>
</evidence>
<accession>A0A923I8K4</accession>
<dbReference type="RefSeq" id="WP_186887308.1">
    <property type="nucleotide sequence ID" value="NZ_JACONZ010000002.1"/>
</dbReference>
<dbReference type="GO" id="GO:0003700">
    <property type="term" value="F:DNA-binding transcription factor activity"/>
    <property type="evidence" value="ECO:0007669"/>
    <property type="project" value="InterPro"/>
</dbReference>
<dbReference type="SUPFAM" id="SSF46785">
    <property type="entry name" value="Winged helix' DNA-binding domain"/>
    <property type="match status" value="1"/>
</dbReference>
<keyword evidence="5" id="KW-1185">Reference proteome</keyword>
<keyword evidence="2" id="KW-0804">Transcription</keyword>
<dbReference type="Gene3D" id="1.10.10.10">
    <property type="entry name" value="Winged helix-like DNA-binding domain superfamily/Winged helix DNA-binding domain"/>
    <property type="match status" value="1"/>
</dbReference>
<organism evidence="4 5">
    <name type="scientific">Anaerofilum hominis</name>
    <dbReference type="NCBI Taxonomy" id="2763016"/>
    <lineage>
        <taxon>Bacteria</taxon>
        <taxon>Bacillati</taxon>
        <taxon>Bacillota</taxon>
        <taxon>Clostridia</taxon>
        <taxon>Eubacteriales</taxon>
        <taxon>Oscillospiraceae</taxon>
        <taxon>Anaerofilum</taxon>
    </lineage>
</organism>
<comment type="caution">
    <text evidence="4">The sequence shown here is derived from an EMBL/GenBank/DDBJ whole genome shotgun (WGS) entry which is preliminary data.</text>
</comment>
<feature type="domain" description="HTH deoR-type" evidence="3">
    <location>
        <begin position="4"/>
        <end position="59"/>
    </location>
</feature>
<evidence type="ECO:0000313" key="5">
    <source>
        <dbReference type="Proteomes" id="UP000659630"/>
    </source>
</evidence>
<dbReference type="InterPro" id="IPR001034">
    <property type="entry name" value="DeoR_HTH"/>
</dbReference>
<reference evidence="4" key="1">
    <citation type="submission" date="2020-08" db="EMBL/GenBank/DDBJ databases">
        <title>Genome public.</title>
        <authorList>
            <person name="Liu C."/>
            <person name="Sun Q."/>
        </authorList>
    </citation>
    <scope>NUCLEOTIDE SEQUENCE</scope>
    <source>
        <strain evidence="4">BX8</strain>
    </source>
</reference>
<dbReference type="PROSITE" id="PS51000">
    <property type="entry name" value="HTH_DEOR_2"/>
    <property type="match status" value="1"/>
</dbReference>
<proteinExistence type="predicted"/>
<evidence type="ECO:0000256" key="2">
    <source>
        <dbReference type="ARBA" id="ARBA00023163"/>
    </source>
</evidence>
<dbReference type="AlphaFoldDB" id="A0A923I8K4"/>
<dbReference type="EMBL" id="JACONZ010000002">
    <property type="protein sequence ID" value="MBC5580932.1"/>
    <property type="molecule type" value="Genomic_DNA"/>
</dbReference>
<dbReference type="InterPro" id="IPR050313">
    <property type="entry name" value="Carb_Metab_HTH_regulators"/>
</dbReference>
<keyword evidence="1" id="KW-0805">Transcription regulation</keyword>
<dbReference type="SMART" id="SM00420">
    <property type="entry name" value="HTH_DEOR"/>
    <property type="match status" value="1"/>
</dbReference>
<dbReference type="PANTHER" id="PTHR30363">
    <property type="entry name" value="HTH-TYPE TRANSCRIPTIONAL REGULATOR SRLR-RELATED"/>
    <property type="match status" value="1"/>
</dbReference>
<dbReference type="Gene3D" id="3.40.50.1360">
    <property type="match status" value="1"/>
</dbReference>
<evidence type="ECO:0000313" key="4">
    <source>
        <dbReference type="EMBL" id="MBC5580932.1"/>
    </source>
</evidence>
<sequence>MTSYQERADFILNQLEQLGEVRVKELSACLNCSEVTIRGDIRRLEGEGLLKRTHGGAINKVRMLEVLCEPGEYMWNQQEKARIASCAYEYINNRDSIIIDDSTTGGYLAKVIRQHPQKHIIVITNSLLAAAELSAAKHVELFVVSGHVIGAPPAALDNFTIDAFHQFKVSKAFIGANGISLRDGLFSLGAPQRDVKKAIISVSNEVYVLADHTKFDGGNLFNICGMDEVTRVITDSKVSEEIIKETKERGIYIDIV</sequence>
<dbReference type="SMART" id="SM01134">
    <property type="entry name" value="DeoRC"/>
    <property type="match status" value="1"/>
</dbReference>
<dbReference type="InterPro" id="IPR036390">
    <property type="entry name" value="WH_DNA-bd_sf"/>
</dbReference>
<dbReference type="Pfam" id="PF00455">
    <property type="entry name" value="DeoRC"/>
    <property type="match status" value="1"/>
</dbReference>
<dbReference type="Pfam" id="PF08220">
    <property type="entry name" value="HTH_DeoR"/>
    <property type="match status" value="1"/>
</dbReference>
<dbReference type="PRINTS" id="PR00037">
    <property type="entry name" value="HTHLACR"/>
</dbReference>
<protein>
    <submittedName>
        <fullName evidence="4">DeoR/GlpR transcriptional regulator</fullName>
    </submittedName>
</protein>
<dbReference type="InterPro" id="IPR014036">
    <property type="entry name" value="DeoR-like_C"/>
</dbReference>